<feature type="region of interest" description="Disordered" evidence="4">
    <location>
        <begin position="244"/>
        <end position="270"/>
    </location>
</feature>
<evidence type="ECO:0000256" key="4">
    <source>
        <dbReference type="SAM" id="MobiDB-lite"/>
    </source>
</evidence>
<dbReference type="InterPro" id="IPR000504">
    <property type="entry name" value="RRM_dom"/>
</dbReference>
<dbReference type="InterPro" id="IPR012677">
    <property type="entry name" value="Nucleotide-bd_a/b_plait_sf"/>
</dbReference>
<evidence type="ECO:0000313" key="7">
    <source>
        <dbReference type="Proteomes" id="UP001175271"/>
    </source>
</evidence>
<evidence type="ECO:0000259" key="5">
    <source>
        <dbReference type="PROSITE" id="PS50102"/>
    </source>
</evidence>
<evidence type="ECO:0000256" key="2">
    <source>
        <dbReference type="ARBA" id="ARBA00022884"/>
    </source>
</evidence>
<proteinExistence type="predicted"/>
<feature type="domain" description="RRM" evidence="5">
    <location>
        <begin position="118"/>
        <end position="191"/>
    </location>
</feature>
<keyword evidence="7" id="KW-1185">Reference proteome</keyword>
<dbReference type="Gene3D" id="3.30.70.330">
    <property type="match status" value="2"/>
</dbReference>
<organism evidence="6 7">
    <name type="scientific">Steinernema hermaphroditum</name>
    <dbReference type="NCBI Taxonomy" id="289476"/>
    <lineage>
        <taxon>Eukaryota</taxon>
        <taxon>Metazoa</taxon>
        <taxon>Ecdysozoa</taxon>
        <taxon>Nematoda</taxon>
        <taxon>Chromadorea</taxon>
        <taxon>Rhabditida</taxon>
        <taxon>Tylenchina</taxon>
        <taxon>Panagrolaimomorpha</taxon>
        <taxon>Strongyloidoidea</taxon>
        <taxon>Steinernematidae</taxon>
        <taxon>Steinernema</taxon>
    </lineage>
</organism>
<dbReference type="SMART" id="SM00360">
    <property type="entry name" value="RRM"/>
    <property type="match status" value="2"/>
</dbReference>
<reference evidence="6" key="1">
    <citation type="submission" date="2023-06" db="EMBL/GenBank/DDBJ databases">
        <title>Genomic analysis of the entomopathogenic nematode Steinernema hermaphroditum.</title>
        <authorList>
            <person name="Schwarz E.M."/>
            <person name="Heppert J.K."/>
            <person name="Baniya A."/>
            <person name="Schwartz H.T."/>
            <person name="Tan C.-H."/>
            <person name="Antoshechkin I."/>
            <person name="Sternberg P.W."/>
            <person name="Goodrich-Blair H."/>
            <person name="Dillman A.R."/>
        </authorList>
    </citation>
    <scope>NUCLEOTIDE SEQUENCE</scope>
    <source>
        <strain evidence="6">PS9179</strain>
        <tissue evidence="6">Whole animal</tissue>
    </source>
</reference>
<dbReference type="Pfam" id="PF00076">
    <property type="entry name" value="RRM_1"/>
    <property type="match status" value="2"/>
</dbReference>
<dbReference type="SUPFAM" id="SSF54928">
    <property type="entry name" value="RNA-binding domain, RBD"/>
    <property type="match status" value="2"/>
</dbReference>
<keyword evidence="1" id="KW-0677">Repeat</keyword>
<comment type="caution">
    <text evidence="6">The sequence shown here is derived from an EMBL/GenBank/DDBJ whole genome shotgun (WGS) entry which is preliminary data.</text>
</comment>
<name>A0AA39I9N3_9BILA</name>
<dbReference type="GO" id="GO:0003723">
    <property type="term" value="F:RNA binding"/>
    <property type="evidence" value="ECO:0007669"/>
    <property type="project" value="UniProtKB-UniRule"/>
</dbReference>
<feature type="domain" description="RRM" evidence="5">
    <location>
        <begin position="26"/>
        <end position="102"/>
    </location>
</feature>
<gene>
    <name evidence="6" type="ORF">QR680_013994</name>
</gene>
<evidence type="ECO:0000256" key="3">
    <source>
        <dbReference type="PROSITE-ProRule" id="PRU00176"/>
    </source>
</evidence>
<protein>
    <recommendedName>
        <fullName evidence="5">RRM domain-containing protein</fullName>
    </recommendedName>
</protein>
<dbReference type="Proteomes" id="UP001175271">
    <property type="component" value="Unassembled WGS sequence"/>
</dbReference>
<dbReference type="PANTHER" id="PTHR24012">
    <property type="entry name" value="RNA BINDING PROTEIN"/>
    <property type="match status" value="1"/>
</dbReference>
<evidence type="ECO:0000313" key="6">
    <source>
        <dbReference type="EMBL" id="KAK0419173.1"/>
    </source>
</evidence>
<keyword evidence="2 3" id="KW-0694">RNA-binding</keyword>
<dbReference type="EMBL" id="JAUCMV010000002">
    <property type="protein sequence ID" value="KAK0419173.1"/>
    <property type="molecule type" value="Genomic_DNA"/>
</dbReference>
<dbReference type="AlphaFoldDB" id="A0AA39I9N3"/>
<evidence type="ECO:0000256" key="1">
    <source>
        <dbReference type="ARBA" id="ARBA00022737"/>
    </source>
</evidence>
<dbReference type="PROSITE" id="PS50102">
    <property type="entry name" value="RRM"/>
    <property type="match status" value="2"/>
</dbReference>
<dbReference type="InterPro" id="IPR035979">
    <property type="entry name" value="RBD_domain_sf"/>
</dbReference>
<sequence length="270" mass="29790">MEFQVVSQASSAAELPHSVDDYDPRKNVYVKNLGQMTDQQLIDTFSHYGTILSAVVMKNEDGSSRGFGFVAYNTVQQAQTAISMLNGAMVSGRRIFASQAQRKEDRVAMLTEKMNKETRLYVKNLHEDVTDDILKDFFSDFGEVLEAKVERFQSGFSKRLAMVTFKTFADAKKAVIAGNTGKILELNGQKPVVAFDKGRRPAFRTHQQSPLSSMGAAYHQPMQIPVTFPPPPCSLPMPKLPMGSPSFSAIPHSSMLTPPHTPEAGKDVQA</sequence>
<accession>A0AA39I9N3</accession>